<dbReference type="Proteomes" id="UP001629113">
    <property type="component" value="Unassembled WGS sequence"/>
</dbReference>
<protein>
    <recommendedName>
        <fullName evidence="4">Carrier domain-containing protein</fullName>
    </recommendedName>
</protein>
<evidence type="ECO:0000256" key="3">
    <source>
        <dbReference type="ARBA" id="ARBA00029454"/>
    </source>
</evidence>
<dbReference type="CDD" id="cd19534">
    <property type="entry name" value="E_NRPS"/>
    <property type="match status" value="1"/>
</dbReference>
<dbReference type="PROSITE" id="PS00455">
    <property type="entry name" value="AMP_BINDING"/>
    <property type="match status" value="1"/>
</dbReference>
<dbReference type="PANTHER" id="PTHR45398:SF1">
    <property type="entry name" value="ENZYME, PUTATIVE (JCVI)-RELATED"/>
    <property type="match status" value="1"/>
</dbReference>
<sequence>MGDNSMPSKMTNMPAHMAAALQENEITHFPQLVDSLSSDVKKRGSCSASWADENCHVVRLCTEHNVTTKTIFKATWALVLGRYTGGESIGYCCLQRKQERYSANLEWAAIDERVRVGDFLERIEANEETISTARQYFLADIEHALMKEGKLSALNSFLVAQEAGDEGWKDIVAPERLESCLAVRFQSSGKNYSFVLDFPTSVIATKHAENLANSLAHVFTTIVQNPQILIGNVDFVSQKDRDQIYQWNGKWPDMASECAHELIIRATARQPNALAIVSPNGDFTYKQMDKLSTQLSHFLRTIGVGPEVIVPLCFEKSPWAVISMVAVMKAGGVVVFLDPDHPLGRRQEILKQIRATNILVSEATSSIWGEPTKLNIRTITREFVEFLTPHTEIPTSNVSSSNAMYVVFTSGSTGKPKGCIVEHRSFCTAAKIHMEKSRMNSSSRVSQFASYTFDVSILEIVTGLMAGACVCLPSPESMSRGLANVINEYQISWSFLTPSLVRLMTPKDVPTLSTLVLGGEPLTNLEVESWADYVLLINGYGPSECSIAAAANPRVSRRDDPANIGYGIGGLCWIVDSGNDQKLVPVGVTGELLIQGPILARGYLENAEKTAEVFIKDPAWIQDASYSGKVHRFYKTGDLARYNADGSIHFVGRKDTQVKLRGQRIELGEIEHHLAAQKIVNLALVTMPKVGPCAQKLVSVLSLSSSVAQTSVEDNLHILSNEHGVSQDITQVKARLESLLPFYMIPTVWVVVNTIPLMVSGKMNRMKVSRWVNEMNEETYHKIMGVRTDEVDETPATELQLLLQQTYSNVLNLKRNQVALDKSFLSLGGDSISAMQVISRCQEAGYAVSIQDILRSKSIKDLTYKMRAVQEPVYTAVETFDTAFDLSPTQQMYFQTTSASGASKHYNQSFFLKMKENVPTELLDLAIRALIKRHSALRTYFEPNDAGGWSQFTTKDVVENMLMFSTHEIDQIQDAEPFIKMAHTAIDYREGPIFAARIFRTKDEESYLLLVAHHLVVDLVSWRIIIQDLEILLKGKTLRMPGITWQSWLKLQDDYAVEHLFPDNVLPFEVPSSDFEYWGMTGVSNLAKDTIEEIVSLSKEETLRLFDSRTHSALQTEPIDLLLGSVIHAFMMAFEDRQAPVVFREGHGREPWTSQIDLSRTVGWFTTMYPFYVGDVGVEDMIDIIRKSKDTRYSIPSNGWQYFASRFLNQHGKETFSSHNQVEITFDYLGLYQQLERDDGLFSLVPREKGASYDVGADVERFMLVELTAEMVEGRMQYQFLYNKHMKHGEKIRHWISQSMDSLRQAINALSTTHKQFTRSDFPLLSFSYDELDNLTENQLPLYGVSLENIEDIYPCTPMQRGLLLSQLKTSGAYEYYHEMEILPLTPGDSIDIITLQKSWNQVVSRHPILRTVFIESPQPERVYDQVVLKQIDAWVDNFEISSEDYTMVFAQQPPVIAHIGQTPHRFSICKTLSGRVFCRLDMNHAIADGASLPIIMGDLTAAYTSDLTGVGAPFSDYVSHIHETPTDSKLDYWTEYLADLRPCHLTLGTAQEPVVENSWETTEVNLNIDIQRLQYVCEQYGVTISNVLQTGWALVLQYYTRQQDVAFGYLSSGRDSHVAVSDSAVGPYLTMLISRQNLEGKEKVSSMLEKTRDDFTRSVPNQFFSLADVQHALQLSDTPLFNTVFSLQRVQDLSATSSRDFGIKVNLLRQHDPTEVRILS</sequence>
<dbReference type="InterPro" id="IPR001242">
    <property type="entry name" value="Condensation_dom"/>
</dbReference>
<dbReference type="SUPFAM" id="SSF56801">
    <property type="entry name" value="Acetyl-CoA synthetase-like"/>
    <property type="match status" value="1"/>
</dbReference>
<proteinExistence type="inferred from homology"/>
<dbReference type="Gene3D" id="3.30.559.30">
    <property type="entry name" value="Nonribosomal peptide synthetase, condensation domain"/>
    <property type="match status" value="3"/>
</dbReference>
<comment type="caution">
    <text evidence="5">The sequence shown here is derived from an EMBL/GenBank/DDBJ whole genome shotgun (WGS) entry which is preliminary data.</text>
</comment>
<dbReference type="NCBIfam" id="TIGR01733">
    <property type="entry name" value="AA-adenyl-dom"/>
    <property type="match status" value="1"/>
</dbReference>
<dbReference type="SUPFAM" id="SSF52777">
    <property type="entry name" value="CoA-dependent acyltransferases"/>
    <property type="match status" value="5"/>
</dbReference>
<dbReference type="InterPro" id="IPR000873">
    <property type="entry name" value="AMP-dep_synth/lig_dom"/>
</dbReference>
<dbReference type="Pfam" id="PF00550">
    <property type="entry name" value="PP-binding"/>
    <property type="match status" value="1"/>
</dbReference>
<name>A0ABR4PB05_9HELO</name>
<keyword evidence="6" id="KW-1185">Reference proteome</keyword>
<evidence type="ECO:0000313" key="6">
    <source>
        <dbReference type="Proteomes" id="UP001629113"/>
    </source>
</evidence>
<dbReference type="PROSITE" id="PS50075">
    <property type="entry name" value="CARRIER"/>
    <property type="match status" value="1"/>
</dbReference>
<dbReference type="SUPFAM" id="SSF47336">
    <property type="entry name" value="ACP-like"/>
    <property type="match status" value="1"/>
</dbReference>
<keyword evidence="2" id="KW-0597">Phosphoprotein</keyword>
<dbReference type="Gene3D" id="1.10.1200.10">
    <property type="entry name" value="ACP-like"/>
    <property type="match status" value="1"/>
</dbReference>
<dbReference type="InterPro" id="IPR010071">
    <property type="entry name" value="AA_adenyl_dom"/>
</dbReference>
<keyword evidence="1" id="KW-0596">Phosphopantetheine</keyword>
<dbReference type="InterPro" id="IPR036736">
    <property type="entry name" value="ACP-like_sf"/>
</dbReference>
<dbReference type="InterPro" id="IPR045851">
    <property type="entry name" value="AMP-bd_C_sf"/>
</dbReference>
<dbReference type="Gene3D" id="3.40.50.980">
    <property type="match status" value="2"/>
</dbReference>
<comment type="similarity">
    <text evidence="3">Belongs to the NRP synthetase family.</text>
</comment>
<dbReference type="InterPro" id="IPR009081">
    <property type="entry name" value="PP-bd_ACP"/>
</dbReference>
<organism evidence="5 6">
    <name type="scientific">Phlyctema vagabunda</name>
    <dbReference type="NCBI Taxonomy" id="108571"/>
    <lineage>
        <taxon>Eukaryota</taxon>
        <taxon>Fungi</taxon>
        <taxon>Dikarya</taxon>
        <taxon>Ascomycota</taxon>
        <taxon>Pezizomycotina</taxon>
        <taxon>Leotiomycetes</taxon>
        <taxon>Helotiales</taxon>
        <taxon>Dermateaceae</taxon>
        <taxon>Phlyctema</taxon>
    </lineage>
</organism>
<feature type="domain" description="Carrier" evidence="4">
    <location>
        <begin position="794"/>
        <end position="870"/>
    </location>
</feature>
<accession>A0ABR4PB05</accession>
<evidence type="ECO:0000313" key="5">
    <source>
        <dbReference type="EMBL" id="KAL3420504.1"/>
    </source>
</evidence>
<dbReference type="InterPro" id="IPR023213">
    <property type="entry name" value="CAT-like_dom_sf"/>
</dbReference>
<dbReference type="Gene3D" id="3.30.300.30">
    <property type="match status" value="1"/>
</dbReference>
<dbReference type="CDD" id="cd05918">
    <property type="entry name" value="A_NRPS_SidN3_like"/>
    <property type="match status" value="1"/>
</dbReference>
<reference evidence="5 6" key="1">
    <citation type="submission" date="2024-06" db="EMBL/GenBank/DDBJ databases">
        <title>Complete genome of Phlyctema vagabunda strain 19-DSS-EL-015.</title>
        <authorList>
            <person name="Fiorenzani C."/>
        </authorList>
    </citation>
    <scope>NUCLEOTIDE SEQUENCE [LARGE SCALE GENOMIC DNA]</scope>
    <source>
        <strain evidence="5 6">19-DSS-EL-015</strain>
    </source>
</reference>
<evidence type="ECO:0000256" key="1">
    <source>
        <dbReference type="ARBA" id="ARBA00022450"/>
    </source>
</evidence>
<dbReference type="PANTHER" id="PTHR45398">
    <property type="match status" value="1"/>
</dbReference>
<dbReference type="InterPro" id="IPR020845">
    <property type="entry name" value="AMP-binding_CS"/>
</dbReference>
<dbReference type="EMBL" id="JBFCZG010000006">
    <property type="protein sequence ID" value="KAL3420504.1"/>
    <property type="molecule type" value="Genomic_DNA"/>
</dbReference>
<dbReference type="CDD" id="cd19542">
    <property type="entry name" value="CT_NRPS-like"/>
    <property type="match status" value="1"/>
</dbReference>
<dbReference type="Pfam" id="PF00668">
    <property type="entry name" value="Condensation"/>
    <property type="match status" value="2"/>
</dbReference>
<dbReference type="Gene3D" id="3.30.559.10">
    <property type="entry name" value="Chloramphenicol acetyltransferase-like domain"/>
    <property type="match status" value="2"/>
</dbReference>
<evidence type="ECO:0000256" key="2">
    <source>
        <dbReference type="ARBA" id="ARBA00022553"/>
    </source>
</evidence>
<dbReference type="Gene3D" id="2.30.38.10">
    <property type="entry name" value="Luciferase, Domain 3"/>
    <property type="match status" value="1"/>
</dbReference>
<gene>
    <name evidence="5" type="ORF">PVAG01_06949</name>
</gene>
<evidence type="ECO:0000259" key="4">
    <source>
        <dbReference type="PROSITE" id="PS50075"/>
    </source>
</evidence>
<dbReference type="Pfam" id="PF00501">
    <property type="entry name" value="AMP-binding"/>
    <property type="match status" value="1"/>
</dbReference>